<dbReference type="EMBL" id="LBTJ01000002">
    <property type="protein sequence ID" value="KKQ38844.1"/>
    <property type="molecule type" value="Genomic_DNA"/>
</dbReference>
<accession>A0A0G0JPL4</accession>
<proteinExistence type="predicted"/>
<dbReference type="AlphaFoldDB" id="A0A0G0JPL4"/>
<gene>
    <name evidence="1" type="ORF">US54_C0002G0032</name>
</gene>
<reference evidence="1 2" key="1">
    <citation type="journal article" date="2015" name="Nature">
        <title>rRNA introns, odd ribosomes, and small enigmatic genomes across a large radiation of phyla.</title>
        <authorList>
            <person name="Brown C.T."/>
            <person name="Hug L.A."/>
            <person name="Thomas B.C."/>
            <person name="Sharon I."/>
            <person name="Castelle C.J."/>
            <person name="Singh A."/>
            <person name="Wilkins M.J."/>
            <person name="Williams K.H."/>
            <person name="Banfield J.F."/>
        </authorList>
    </citation>
    <scope>NUCLEOTIDE SEQUENCE [LARGE SCALE GENOMIC DNA]</scope>
</reference>
<sequence>MKQQNLKNIQQTFITELSNAQKGDHSSLPFIRHTLASHPIVANDEVFQVVVIGGSYYQKALMKNVSGNVRILTQDQGTQPPFMHEKTLMKFLAEHIDPHVKTVALNFAYPLHPVNREGRLDGRLVNGSKENSFKGLVGKVVGERIERYFYDKHNRQIAVSTANDTICLLLSGLMTHPWNILAAGVVGTGLNFAIFLDETTVVNLESAEFDRFEQSEAGKIIDASSVSPGSALIEKEISGAYLLHHFNINVKQQGIVLDKIRATKEIDLYARNKDEHIAGLARETLEHSASLVAAQISGILEFCKRDLLFIMQGSLYWKGYKYKETVARLVAELSPSYHASYEQVLHSDLFGAAKLVG</sequence>
<dbReference type="Proteomes" id="UP000034471">
    <property type="component" value="Unassembled WGS sequence"/>
</dbReference>
<name>A0A0G0JPL4_9BACT</name>
<dbReference type="STRING" id="1618481.US54_C0002G0032"/>
<dbReference type="Gene3D" id="3.40.367.20">
    <property type="match status" value="1"/>
</dbReference>
<organism evidence="1 2">
    <name type="scientific">Candidatus Roizmanbacteria bacterium GW2011_GWA2_37_7</name>
    <dbReference type="NCBI Taxonomy" id="1618481"/>
    <lineage>
        <taxon>Bacteria</taxon>
        <taxon>Candidatus Roizmaniibacteriota</taxon>
    </lineage>
</organism>
<protein>
    <recommendedName>
        <fullName evidence="3">Hexokinase C-terminal domain-containing protein</fullName>
    </recommendedName>
</protein>
<evidence type="ECO:0008006" key="3">
    <source>
        <dbReference type="Google" id="ProtNLM"/>
    </source>
</evidence>
<evidence type="ECO:0000313" key="2">
    <source>
        <dbReference type="Proteomes" id="UP000034471"/>
    </source>
</evidence>
<comment type="caution">
    <text evidence="1">The sequence shown here is derived from an EMBL/GenBank/DDBJ whole genome shotgun (WGS) entry which is preliminary data.</text>
</comment>
<evidence type="ECO:0000313" key="1">
    <source>
        <dbReference type="EMBL" id="KKQ38844.1"/>
    </source>
</evidence>
<dbReference type="InterPro" id="IPR043129">
    <property type="entry name" value="ATPase_NBD"/>
</dbReference>
<dbReference type="Gene3D" id="3.30.420.40">
    <property type="match status" value="1"/>
</dbReference>
<dbReference type="SUPFAM" id="SSF53067">
    <property type="entry name" value="Actin-like ATPase domain"/>
    <property type="match status" value="2"/>
</dbReference>
<dbReference type="CDD" id="cd24000">
    <property type="entry name" value="ASKHA_NBD_HK"/>
    <property type="match status" value="1"/>
</dbReference>